<organism evidence="2 3">
    <name type="scientific">Maridesulfovibrio hydrothermalis AM13 = DSM 14728</name>
    <dbReference type="NCBI Taxonomy" id="1121451"/>
    <lineage>
        <taxon>Bacteria</taxon>
        <taxon>Pseudomonadati</taxon>
        <taxon>Thermodesulfobacteriota</taxon>
        <taxon>Desulfovibrionia</taxon>
        <taxon>Desulfovibrionales</taxon>
        <taxon>Desulfovibrionaceae</taxon>
        <taxon>Maridesulfovibrio</taxon>
    </lineage>
</organism>
<dbReference type="Proteomes" id="UP000010808">
    <property type="component" value="Chromosome"/>
</dbReference>
<protein>
    <recommendedName>
        <fullName evidence="4">Lipoprotein</fullName>
    </recommendedName>
</protein>
<evidence type="ECO:0000256" key="1">
    <source>
        <dbReference type="SAM" id="SignalP"/>
    </source>
</evidence>
<dbReference type="HOGENOM" id="CLU_2080956_0_0_7"/>
<keyword evidence="3" id="KW-1185">Reference proteome</keyword>
<gene>
    <name evidence="2" type="ORF">DESAM_20795</name>
</gene>
<dbReference type="KEGG" id="dhy:DESAM_20795"/>
<dbReference type="EMBL" id="FO203522">
    <property type="protein sequence ID" value="CCO23082.1"/>
    <property type="molecule type" value="Genomic_DNA"/>
</dbReference>
<evidence type="ECO:0008006" key="4">
    <source>
        <dbReference type="Google" id="ProtNLM"/>
    </source>
</evidence>
<sequence>MIYRFLILTILLLSAAACAPVTMNGDLISSKGNNLGPAQMSAFEHRGLRTFAIKAEMPDGTLFKGEMKFKEKTVTLYSNDGLSMNCNFEMNDSVKEFTAGGTGSCTTSGGQKLNVKF</sequence>
<feature type="signal peptide" evidence="1">
    <location>
        <begin position="1"/>
        <end position="19"/>
    </location>
</feature>
<keyword evidence="1" id="KW-0732">Signal</keyword>
<dbReference type="eggNOG" id="ENOG5031GK3">
    <property type="taxonomic scope" value="Bacteria"/>
</dbReference>
<name>L0RA37_9BACT</name>
<proteinExistence type="predicted"/>
<dbReference type="OrthoDB" id="5458564at2"/>
<accession>L0RA37</accession>
<evidence type="ECO:0000313" key="2">
    <source>
        <dbReference type="EMBL" id="CCO23082.1"/>
    </source>
</evidence>
<dbReference type="AlphaFoldDB" id="L0RA37"/>
<dbReference type="PROSITE" id="PS51257">
    <property type="entry name" value="PROKAR_LIPOPROTEIN"/>
    <property type="match status" value="1"/>
</dbReference>
<evidence type="ECO:0000313" key="3">
    <source>
        <dbReference type="Proteomes" id="UP000010808"/>
    </source>
</evidence>
<feature type="chain" id="PRO_5003947735" description="Lipoprotein" evidence="1">
    <location>
        <begin position="20"/>
        <end position="117"/>
    </location>
</feature>
<reference evidence="2 3" key="1">
    <citation type="submission" date="2012-10" db="EMBL/GenBank/DDBJ databases">
        <authorList>
            <person name="Genoscope - CEA"/>
        </authorList>
    </citation>
    <scope>NUCLEOTIDE SEQUENCE [LARGE SCALE GENOMIC DNA]</scope>
    <source>
        <strain evidence="3">AM13 / DSM 14728</strain>
    </source>
</reference>
<dbReference type="PATRIC" id="fig|1121451.3.peg.1059"/>
<dbReference type="STRING" id="1121451.DESAM_20795"/>
<dbReference type="RefSeq" id="WP_015335687.1">
    <property type="nucleotide sequence ID" value="NC_020055.1"/>
</dbReference>